<organism evidence="1 2">
    <name type="scientific">Paracoccus litorisediminis</name>
    <dbReference type="NCBI Taxonomy" id="2006130"/>
    <lineage>
        <taxon>Bacteria</taxon>
        <taxon>Pseudomonadati</taxon>
        <taxon>Pseudomonadota</taxon>
        <taxon>Alphaproteobacteria</taxon>
        <taxon>Rhodobacterales</taxon>
        <taxon>Paracoccaceae</taxon>
        <taxon>Paracoccus</taxon>
    </lineage>
</organism>
<name>A0A844HPU5_9RHOB</name>
<evidence type="ECO:0000313" key="2">
    <source>
        <dbReference type="Proteomes" id="UP000449846"/>
    </source>
</evidence>
<protein>
    <submittedName>
        <fullName evidence="1">Uncharacterized protein</fullName>
    </submittedName>
</protein>
<proteinExistence type="predicted"/>
<dbReference type="AlphaFoldDB" id="A0A844HPU5"/>
<gene>
    <name evidence="1" type="ORF">GL300_18270</name>
</gene>
<evidence type="ECO:0000313" key="1">
    <source>
        <dbReference type="EMBL" id="MTH61159.1"/>
    </source>
</evidence>
<comment type="caution">
    <text evidence="1">The sequence shown here is derived from an EMBL/GenBank/DDBJ whole genome shotgun (WGS) entry which is preliminary data.</text>
</comment>
<dbReference type="Proteomes" id="UP000449846">
    <property type="component" value="Unassembled WGS sequence"/>
</dbReference>
<dbReference type="RefSeq" id="WP_155041101.1">
    <property type="nucleotide sequence ID" value="NZ_WMIG01000013.1"/>
</dbReference>
<reference evidence="1 2" key="1">
    <citation type="submission" date="2019-11" db="EMBL/GenBank/DDBJ databases">
        <authorList>
            <person name="Dong K."/>
        </authorList>
    </citation>
    <scope>NUCLEOTIDE SEQUENCE [LARGE SCALE GENOMIC DNA]</scope>
    <source>
        <strain evidence="1 2">NBRC 112902</strain>
    </source>
</reference>
<keyword evidence="2" id="KW-1185">Reference proteome</keyword>
<accession>A0A844HPU5</accession>
<sequence>MSNTDFFTVTPSNEPTQEELEQILAENRKREVESGCPWVGIKDGDPRIHYYTDAEALQHIKKNSG</sequence>
<dbReference type="EMBL" id="WMIG01000013">
    <property type="protein sequence ID" value="MTH61159.1"/>
    <property type="molecule type" value="Genomic_DNA"/>
</dbReference>